<dbReference type="RefSeq" id="WP_152939515.1">
    <property type="nucleotide sequence ID" value="NZ_CP045482.1"/>
</dbReference>
<dbReference type="Gene3D" id="3.40.50.300">
    <property type="entry name" value="P-loop containing nucleotide triphosphate hydrolases"/>
    <property type="match status" value="1"/>
</dbReference>
<gene>
    <name evidence="2" type="ORF">D1866_09885</name>
    <name evidence="1" type="ORF">GFB69_01325</name>
</gene>
<name>A0A650CWH8_ACIAM</name>
<reference evidence="1 4" key="1">
    <citation type="submission" date="2019-10" db="EMBL/GenBank/DDBJ databases">
        <title>Comparative genomics of sulfur disproportionating microorganisms.</title>
        <authorList>
            <person name="Ward L.M."/>
            <person name="Bertran E."/>
            <person name="Johnston D."/>
        </authorList>
    </citation>
    <scope>NUCLEOTIDE SEQUENCE [LARGE SCALE GENOMIC DNA]</scope>
    <source>
        <strain evidence="1 4">DSM 3772</strain>
    </source>
</reference>
<dbReference type="EMBL" id="WHYS01000001">
    <property type="protein sequence ID" value="MQL54434.1"/>
    <property type="molecule type" value="Genomic_DNA"/>
</dbReference>
<proteinExistence type="predicted"/>
<dbReference type="Proteomes" id="UP000426328">
    <property type="component" value="Chromosome"/>
</dbReference>
<dbReference type="PANTHER" id="PTHR34301:SF8">
    <property type="entry name" value="ATPASE DOMAIN-CONTAINING PROTEIN"/>
    <property type="match status" value="1"/>
</dbReference>
<sequence>MTFSYAEIFSDKERFIPELLYGRQNDLKKLVNLVSKQDLTLFFIKGPRRSGKSSLLLTLLKILSNGEYKEKFGVKDYWIPIMVKLDAVSSPISLSNLLLRRGITNYTLKKLNVRKIPTYAKAFSEKIEEQLSTAKSLGGGVNLGSVGASFNKGKSFAFPFSLDLSLVADILYEASENSKIIIMFDELQYVYENWKGDRSLFLQFLKKISDEYYDKIKVVMTGSIIRPAELLLSKDYTEELHGRHIEEYDIREISFEDAEKMLIDGFNSAKISYDDYIISSALNLTFRIPGWLAYFGKYYVETKKFDNAISKSYEEMGSQIKEEVRKLKKIKKKEYYDKAIDVLVKKGKLSPTELSKELNISTHEAEIILNNLNYIDFIDEKGELSDYTVISLKRDFKEMQCPVCNKGKALIVEGLHYFVQFSCKHIVKL</sequence>
<evidence type="ECO:0000313" key="2">
    <source>
        <dbReference type="EMBL" id="QGR22254.1"/>
    </source>
</evidence>
<reference evidence="2 3" key="2">
    <citation type="submission" date="2019-10" db="EMBL/GenBank/DDBJ databases">
        <title>Genome Sequences from Six Type Strain Members of the Archaeal Family Sulfolobaceae: Acidianus ambivalens, Acidianus infernus, Metallosphaera prunae, Stygiolobus azoricus, Sulfolobus metallicus, and Sulfurisphaera ohwakuensis.</title>
        <authorList>
            <person name="Counts J.A."/>
            <person name="Kelly R.M."/>
        </authorList>
    </citation>
    <scope>NUCLEOTIDE SEQUENCE [LARGE SCALE GENOMIC DNA]</scope>
    <source>
        <strain evidence="2 3">LEI 10</strain>
    </source>
</reference>
<protein>
    <submittedName>
        <fullName evidence="2">AAA family ATPase</fullName>
    </submittedName>
</protein>
<dbReference type="KEGG" id="aamb:D1866_09885"/>
<dbReference type="AlphaFoldDB" id="A0A650CWH8"/>
<organism evidence="2 3">
    <name type="scientific">Acidianus ambivalens</name>
    <name type="common">Desulfurolobus ambivalens</name>
    <dbReference type="NCBI Taxonomy" id="2283"/>
    <lineage>
        <taxon>Archaea</taxon>
        <taxon>Thermoproteota</taxon>
        <taxon>Thermoprotei</taxon>
        <taxon>Sulfolobales</taxon>
        <taxon>Sulfolobaceae</taxon>
        <taxon>Acidianus</taxon>
    </lineage>
</organism>
<dbReference type="Proteomes" id="UP000474054">
    <property type="component" value="Unassembled WGS sequence"/>
</dbReference>
<dbReference type="PANTHER" id="PTHR34301">
    <property type="entry name" value="DNA-BINDING PROTEIN-RELATED"/>
    <property type="match status" value="1"/>
</dbReference>
<evidence type="ECO:0000313" key="4">
    <source>
        <dbReference type="Proteomes" id="UP000474054"/>
    </source>
</evidence>
<dbReference type="SUPFAM" id="SSF52540">
    <property type="entry name" value="P-loop containing nucleoside triphosphate hydrolases"/>
    <property type="match status" value="1"/>
</dbReference>
<dbReference type="InterPro" id="IPR027417">
    <property type="entry name" value="P-loop_NTPase"/>
</dbReference>
<accession>A0A650CWH8</accession>
<dbReference type="EMBL" id="CP045482">
    <property type="protein sequence ID" value="QGR22254.1"/>
    <property type="molecule type" value="Genomic_DNA"/>
</dbReference>
<evidence type="ECO:0000313" key="1">
    <source>
        <dbReference type="EMBL" id="MQL54434.1"/>
    </source>
</evidence>
<evidence type="ECO:0000313" key="3">
    <source>
        <dbReference type="Proteomes" id="UP000426328"/>
    </source>
</evidence>
<dbReference type="GeneID" id="42780044"/>
<dbReference type="Gene3D" id="1.10.8.60">
    <property type="match status" value="1"/>
</dbReference>
<keyword evidence="3" id="KW-1185">Reference proteome</keyword>